<dbReference type="NCBIfam" id="NF004469">
    <property type="entry name" value="PRK05800.1"/>
    <property type="match status" value="1"/>
</dbReference>
<dbReference type="InterPro" id="IPR027417">
    <property type="entry name" value="P-loop_NTPase"/>
</dbReference>
<evidence type="ECO:0000256" key="15">
    <source>
        <dbReference type="PIRSR" id="PIRSR006135-1"/>
    </source>
</evidence>
<dbReference type="SUPFAM" id="SSF52540">
    <property type="entry name" value="P-loop containing nucleoside triphosphate hydrolases"/>
    <property type="match status" value="1"/>
</dbReference>
<organism evidence="17 18">
    <name type="scientific">Sneathiella litorea</name>
    <dbReference type="NCBI Taxonomy" id="2606216"/>
    <lineage>
        <taxon>Bacteria</taxon>
        <taxon>Pseudomonadati</taxon>
        <taxon>Pseudomonadota</taxon>
        <taxon>Alphaproteobacteria</taxon>
        <taxon>Sneathiellales</taxon>
        <taxon>Sneathiellaceae</taxon>
        <taxon>Sneathiella</taxon>
    </lineage>
</organism>
<evidence type="ECO:0000256" key="9">
    <source>
        <dbReference type="ARBA" id="ARBA00022679"/>
    </source>
</evidence>
<dbReference type="GO" id="GO:0005525">
    <property type="term" value="F:GTP binding"/>
    <property type="evidence" value="ECO:0007669"/>
    <property type="project" value="UniProtKB-UniRule"/>
</dbReference>
<evidence type="ECO:0000256" key="11">
    <source>
        <dbReference type="ARBA" id="ARBA00022777"/>
    </source>
</evidence>
<keyword evidence="11 14" id="KW-0418">Kinase</keyword>
<feature type="binding site" evidence="16">
    <location>
        <position position="85"/>
    </location>
    <ligand>
        <name>GTP</name>
        <dbReference type="ChEBI" id="CHEBI:37565"/>
    </ligand>
</feature>
<gene>
    <name evidence="17" type="primary">cobU</name>
    <name evidence="17" type="ORF">GQE98_11810</name>
</gene>
<comment type="caution">
    <text evidence="17">The sequence shown here is derived from an EMBL/GenBank/DDBJ whole genome shotgun (WGS) entry which is preliminary data.</text>
</comment>
<feature type="active site" description="GMP-histidine intermediate" evidence="15">
    <location>
        <position position="51"/>
    </location>
</feature>
<evidence type="ECO:0000256" key="16">
    <source>
        <dbReference type="PIRSR" id="PIRSR006135-2"/>
    </source>
</evidence>
<comment type="catalytic activity">
    <reaction evidence="3">
        <text>adenosylcob(III)inamide + GTP = adenosylcob(III)inamide phosphate + GDP + H(+)</text>
        <dbReference type="Rhea" id="RHEA:15765"/>
        <dbReference type="ChEBI" id="CHEBI:2480"/>
        <dbReference type="ChEBI" id="CHEBI:15378"/>
        <dbReference type="ChEBI" id="CHEBI:37565"/>
        <dbReference type="ChEBI" id="CHEBI:58189"/>
        <dbReference type="ChEBI" id="CHEBI:58502"/>
        <dbReference type="EC" id="2.7.1.156"/>
    </reaction>
</comment>
<accession>A0A6L8W886</accession>
<dbReference type="Proteomes" id="UP000476030">
    <property type="component" value="Unassembled WGS sequence"/>
</dbReference>
<comment type="catalytic activity">
    <reaction evidence="2 14">
        <text>adenosylcob(III)inamide phosphate + GTP + H(+) = adenosylcob(III)inamide-GDP + diphosphate</text>
        <dbReference type="Rhea" id="RHEA:22712"/>
        <dbReference type="ChEBI" id="CHEBI:15378"/>
        <dbReference type="ChEBI" id="CHEBI:33019"/>
        <dbReference type="ChEBI" id="CHEBI:37565"/>
        <dbReference type="ChEBI" id="CHEBI:58502"/>
        <dbReference type="ChEBI" id="CHEBI:60487"/>
        <dbReference type="EC" id="2.7.7.62"/>
    </reaction>
</comment>
<keyword evidence="13 14" id="KW-0342">GTP-binding</keyword>
<dbReference type="GO" id="GO:0005524">
    <property type="term" value="F:ATP binding"/>
    <property type="evidence" value="ECO:0007669"/>
    <property type="project" value="UniProtKB-UniRule"/>
</dbReference>
<dbReference type="EMBL" id="WTUW01000002">
    <property type="protein sequence ID" value="MZR31318.1"/>
    <property type="molecule type" value="Genomic_DNA"/>
</dbReference>
<dbReference type="Pfam" id="PF02283">
    <property type="entry name" value="CobU"/>
    <property type="match status" value="1"/>
</dbReference>
<comment type="function">
    <text evidence="4 14">Catalyzes ATP-dependent phosphorylation of adenosylcobinamide and addition of GMP to adenosylcobinamide phosphate.</text>
</comment>
<dbReference type="EC" id="2.7.7.62" evidence="14"/>
<dbReference type="Gene3D" id="3.40.50.300">
    <property type="entry name" value="P-loop containing nucleotide triphosphate hydrolases"/>
    <property type="match status" value="1"/>
</dbReference>
<feature type="binding site" evidence="16">
    <location>
        <begin position="52"/>
        <end position="55"/>
    </location>
    <ligand>
        <name>GTP</name>
        <dbReference type="ChEBI" id="CHEBI:37565"/>
    </ligand>
</feature>
<dbReference type="CDD" id="cd00544">
    <property type="entry name" value="CobU"/>
    <property type="match status" value="1"/>
</dbReference>
<keyword evidence="9 14" id="KW-0808">Transferase</keyword>
<proteinExistence type="inferred from homology"/>
<feature type="binding site" evidence="16">
    <location>
        <begin position="10"/>
        <end position="17"/>
    </location>
    <ligand>
        <name>GTP</name>
        <dbReference type="ChEBI" id="CHEBI:37565"/>
    </ligand>
</feature>
<dbReference type="RefSeq" id="WP_161315833.1">
    <property type="nucleotide sequence ID" value="NZ_WTUW01000002.1"/>
</dbReference>
<evidence type="ECO:0000256" key="1">
    <source>
        <dbReference type="ARBA" id="ARBA00000312"/>
    </source>
</evidence>
<keyword evidence="17" id="KW-0548">Nucleotidyltransferase</keyword>
<comment type="catalytic activity">
    <reaction evidence="1 14">
        <text>adenosylcob(III)inamide + ATP = adenosylcob(III)inamide phosphate + ADP + H(+)</text>
        <dbReference type="Rhea" id="RHEA:15769"/>
        <dbReference type="ChEBI" id="CHEBI:2480"/>
        <dbReference type="ChEBI" id="CHEBI:15378"/>
        <dbReference type="ChEBI" id="CHEBI:30616"/>
        <dbReference type="ChEBI" id="CHEBI:58502"/>
        <dbReference type="ChEBI" id="CHEBI:456216"/>
        <dbReference type="EC" id="2.7.1.156"/>
    </reaction>
</comment>
<keyword evidence="12 14" id="KW-0067">ATP-binding</keyword>
<dbReference type="UniPathway" id="UPA00148">
    <property type="reaction ID" value="UER00236"/>
</dbReference>
<reference evidence="17 18" key="1">
    <citation type="submission" date="2019-12" db="EMBL/GenBank/DDBJ databases">
        <title>Snethiella sp. nov. sp. isolated from sea sand.</title>
        <authorList>
            <person name="Kim J."/>
            <person name="Jeong S.E."/>
            <person name="Jung H.S."/>
            <person name="Jeon C.O."/>
        </authorList>
    </citation>
    <scope>NUCLEOTIDE SEQUENCE [LARGE SCALE GENOMIC DNA]</scope>
    <source>
        <strain evidence="17 18">DP05</strain>
    </source>
</reference>
<evidence type="ECO:0000256" key="3">
    <source>
        <dbReference type="ARBA" id="ARBA00001522"/>
    </source>
</evidence>
<evidence type="ECO:0000313" key="17">
    <source>
        <dbReference type="EMBL" id="MZR31318.1"/>
    </source>
</evidence>
<evidence type="ECO:0000256" key="4">
    <source>
        <dbReference type="ARBA" id="ARBA00003889"/>
    </source>
</evidence>
<evidence type="ECO:0000256" key="8">
    <source>
        <dbReference type="ARBA" id="ARBA00022573"/>
    </source>
</evidence>
<dbReference type="EC" id="2.7.1.156" evidence="14"/>
<evidence type="ECO:0000256" key="13">
    <source>
        <dbReference type="ARBA" id="ARBA00023134"/>
    </source>
</evidence>
<evidence type="ECO:0000256" key="7">
    <source>
        <dbReference type="ARBA" id="ARBA00007490"/>
    </source>
</evidence>
<dbReference type="AlphaFoldDB" id="A0A6L8W886"/>
<dbReference type="InterPro" id="IPR003203">
    <property type="entry name" value="CobU/CobP"/>
</dbReference>
<dbReference type="PIRSF" id="PIRSF006135">
    <property type="entry name" value="CobU"/>
    <property type="match status" value="1"/>
</dbReference>
<dbReference type="GO" id="GO:0009236">
    <property type="term" value="P:cobalamin biosynthetic process"/>
    <property type="evidence" value="ECO:0007669"/>
    <property type="project" value="UniProtKB-UniRule"/>
</dbReference>
<keyword evidence="8 14" id="KW-0169">Cobalamin biosynthesis</keyword>
<comment type="similarity">
    <text evidence="7 14">Belongs to the CobU/CobP family.</text>
</comment>
<comment type="pathway">
    <text evidence="6 14">Cofactor biosynthesis; adenosylcobalamin biosynthesis; adenosylcobalamin from cob(II)yrinate a,c-diamide: step 5/7.</text>
</comment>
<feature type="binding site" evidence="16">
    <location>
        <position position="63"/>
    </location>
    <ligand>
        <name>GTP</name>
        <dbReference type="ChEBI" id="CHEBI:37565"/>
    </ligand>
</feature>
<feature type="binding site" evidence="16">
    <location>
        <begin position="35"/>
        <end position="37"/>
    </location>
    <ligand>
        <name>GTP</name>
        <dbReference type="ChEBI" id="CHEBI:37565"/>
    </ligand>
</feature>
<dbReference type="PANTHER" id="PTHR34848">
    <property type="match status" value="1"/>
</dbReference>
<evidence type="ECO:0000256" key="12">
    <source>
        <dbReference type="ARBA" id="ARBA00022840"/>
    </source>
</evidence>
<evidence type="ECO:0000256" key="6">
    <source>
        <dbReference type="ARBA" id="ARBA00005159"/>
    </source>
</evidence>
<evidence type="ECO:0000256" key="14">
    <source>
        <dbReference type="PIRNR" id="PIRNR006135"/>
    </source>
</evidence>
<sequence length="170" mass="18708">MTGKISLILGGARSGKSRFAEKLVVQTDAPRLYLATAQAFDSEMERRIASHKQDRGSSWTTIEEPIHLAEALSLHSAQSNIILVDCLTLWLSNLMGHDLPIEQEFDKLLTALSKLPGPVILVSNEVGQGIVPENALARAFRDHAGKLHQRIAEISEEVYFITAGLPQKLK</sequence>
<evidence type="ECO:0000313" key="18">
    <source>
        <dbReference type="Proteomes" id="UP000476030"/>
    </source>
</evidence>
<evidence type="ECO:0000256" key="2">
    <source>
        <dbReference type="ARBA" id="ARBA00000711"/>
    </source>
</evidence>
<protein>
    <recommendedName>
        <fullName evidence="14">Bifunctional adenosylcobalamin biosynthesis protein</fullName>
        <ecNumber evidence="14">2.7.1.156</ecNumber>
        <ecNumber evidence="14">2.7.7.62</ecNumber>
    </recommendedName>
</protein>
<dbReference type="PANTHER" id="PTHR34848:SF1">
    <property type="entry name" value="BIFUNCTIONAL ADENOSYLCOBALAMIN BIOSYNTHESIS PROTEIN COBU"/>
    <property type="match status" value="1"/>
</dbReference>
<name>A0A6L8W886_9PROT</name>
<dbReference type="GO" id="GO:0008820">
    <property type="term" value="F:cobinamide phosphate guanylyltransferase activity"/>
    <property type="evidence" value="ECO:0007669"/>
    <property type="project" value="UniProtKB-UniRule"/>
</dbReference>
<evidence type="ECO:0000256" key="5">
    <source>
        <dbReference type="ARBA" id="ARBA00004692"/>
    </source>
</evidence>
<keyword evidence="10 14" id="KW-0547">Nucleotide-binding</keyword>
<keyword evidence="18" id="KW-1185">Reference proteome</keyword>
<dbReference type="GO" id="GO:0043752">
    <property type="term" value="F:adenosylcobinamide kinase activity"/>
    <property type="evidence" value="ECO:0007669"/>
    <property type="project" value="UniProtKB-EC"/>
</dbReference>
<comment type="pathway">
    <text evidence="5 14">Cofactor biosynthesis; adenosylcobalamin biosynthesis; adenosylcobalamin from cob(II)yrinate a,c-diamide: step 6/7.</text>
</comment>
<evidence type="ECO:0000256" key="10">
    <source>
        <dbReference type="ARBA" id="ARBA00022741"/>
    </source>
</evidence>